<dbReference type="GO" id="GO:0005509">
    <property type="term" value="F:calcium ion binding"/>
    <property type="evidence" value="ECO:0007669"/>
    <property type="project" value="InterPro"/>
</dbReference>
<dbReference type="SUPFAM" id="SSF141072">
    <property type="entry name" value="CalX-like"/>
    <property type="match status" value="7"/>
</dbReference>
<sequence>MDNNNKIFRKHKLDKALKASLPFFALLGGNAVASSRFAGIGSASRRVPGTAIVHVDSPNGAVELTEKAQKRTGKKAGAFGAFTKRQKKPVQQAQIKVNEAALTFLQSNELLKPGKEALSSLSGNTLSGRGNKTFAAPGPGYCGVVTAHQRLHDNKGDCVADGKVWQYTSSGVCSQNPGVYTNAKLCLLSSYAWNNANIVGTYNGADATPPSFENGTPSLGSITGTGATVSADLDEDGTVYYVVVADGAAAPSVSEVKAGTGSGGSGQLAAGNFTTSGTTGSEAFSGLSDLTAYDLYAVAEDDEGTPNVQASVTKVDFTTIDGTAPVFENSTPSIGSITGTGATLSVDLDEEGSAYYVVVADGAAAPSVSEVKAGTGSGGSGQLAAGNFTTSGTTGSDAFSGLSGSTAYDVYVVAQDDEGTPNVQASVTKVDFTTADVSAPVFENSTPSVGTITGTGATVSADLDEDGTVYYVVVADGAAAPSAAEVKAGTGNGGSGQLAAGNFATSGTTGSEAFSGLAGDTAFDLYVVAEDGVPNLQASATKVDFNTLDVTAPVITAVTIPDSDHKNGDMVTATITVASDGDDYTGGSGGINGSGGSGNATINGFALGGLTRVSDTTYTATFTVGAGTDVAAGSDIAVSITLDDSSGNTSADFTTAISQASDAIYANLPDVNLTADTNTIAEDGGVSTLTATLSGSLNNQWPTAITVNLAYTGTGTAGTDYSKSDSIVISAGNSSNTATVTGIADTLYDAASAETAIVDIDSLSEGNEGGTSQQTITITDAESAPTVDLTVGNASVNENGGTSTITATLSHQTYDTTVVNLSYSGTAVGGGTDYNTPSSSITINANSLTANAATGITAVDDGSSDGNQTIVIDVASVTGSASENGTQQQTVTIIDDEDGVAPTITGVSIPDSVHKNGDSVTATITVASDADDYSTGSGAVTGNINGFALGSLTKVSDTSYTATFTVASGTDIAAGDDVPVNFTLTDSSGNVSANYTTAISQASDTIYANLPDIDLTADTNTIAEDGGVATLTATLSGSLNNQWPVDINVGLAYTGTGTADTDYSKSDTITITAGNSTGMATVTGTADTIFDAASNETAIVDIDTLSAGNEGTTNQQTITITDAEVAPVVTLSTGAVVVVENGGTAAVTATLNNPTYADVTVNLAYSGDATSGGVDYNTPSSSITITAGNTSANAVTGITGVDDGDTEAFETIVIDIASVSGGSASENATQQETVIINDDETIPVVSLSSSTATLAEDGGSSTLTATLDQVTFEDVTVNLAYSGTATSGSDYAAPAASITISAGQLAGSTTLTATDDSTDEDDETIVVDISSVSGGNSIENGTQSESLTITDDDTDSTTPTPDPDPEPETALASLSVSPASIAENNGSSTVSVSLDQAISEAVTISLSYSGTASSGSDYQAPAGSVTIAAGETFASLALTAIADNEVEGNETVVIDISGVSGTIVSENGAQQQTVTITDSSSVIATAPDSAGLDEDASVAINVLANDSIEGSSFDIGTVTVVASAEHGTTAVDNESGAITYTPETDYNGSDSFSYTVSDLAGNRSEATLVTVNVAPVNDAPVAVDDLVTREDWQSLTLDVLANDSDVDGDELKIIGAVTDLGDVSFTDTEITFTPAGGFAGMVFLDYVISDGNEEASARVQIDMLASDDDLPVITLPADVEVNADALLTKVDLGVAEAVDSQGNVIPVSLEDGITFFKPGINTVVWQASDSEGRSASASQLVKVHPLISLDKDQTVTEGATVTVGIRLNGESPLYPLEIPYTVSGSAESGLDHDLETGTVIISSGTSGVITFNVLSDAVAEVDETLVVELGSALNRGSKFSQQITITEENVAPKVSLRVEQAGETRFVVNREDGTVTVSSDVSHPDAANQYTYAWSNSQQQLIDTDSSDTSFSFDPSGLAAGVYHLELTVTDADDTAYSGSDKVTLRLDAASIVLGNEDTDKDGIADNIEGLDDDDNDGIPDYLDTISECNVVPEQLDTADNFLVEGDPGVCLRLGDTALTGSSGGTRLLEQDVNDEEVVNVGGIFDFIAYGLPVEGQQYRVVLPQIQPIPANAVYRKQRSDGTWTNFVQDSGNQLWSTQGESGFCPPPGDERWQAGLIEGYWCVQLEMKDGGANDADGIANGTIVDPGGVAVMLDNNQQPQAQDDNVETRLNTALTIDVLANDSDADGDSLEITSANATFGTVTIEENQLHYQPPEDYFGEDTLIYGISDNQGGSASATLTVRVLANESPVAVNDTVGIISGKSLTLYVLSNDTDAEGDILELVSATAELGDVSVNADGTLTYSAPASFIGTDTVTYVIRDSFGAQAQGTVTVTVVEERIYTGGTGRKRSGGAAFYLLLLAVAALGWRRAIKP</sequence>
<dbReference type="KEGG" id="tvd:SG34_003270"/>
<evidence type="ECO:0000313" key="8">
    <source>
        <dbReference type="Proteomes" id="UP000032352"/>
    </source>
</evidence>
<accession>A0AAE9Z3J0</accession>
<evidence type="ECO:0000256" key="4">
    <source>
        <dbReference type="SAM" id="MobiDB-lite"/>
    </source>
</evidence>
<feature type="transmembrane region" description="Helical" evidence="5">
    <location>
        <begin position="2353"/>
        <end position="2371"/>
    </location>
</feature>
<dbReference type="PANTHER" id="PTHR34720">
    <property type="entry name" value="MICROCYSTIN DEPENDENT PROTEIN"/>
    <property type="match status" value="1"/>
</dbReference>
<protein>
    <submittedName>
        <fullName evidence="7">Tandem-95 repeat protein</fullName>
    </submittedName>
</protein>
<dbReference type="InterPro" id="IPR038081">
    <property type="entry name" value="CalX-like_sf"/>
</dbReference>
<dbReference type="GO" id="GO:0016020">
    <property type="term" value="C:membrane"/>
    <property type="evidence" value="ECO:0007669"/>
    <property type="project" value="InterPro"/>
</dbReference>
<dbReference type="GO" id="GO:0007156">
    <property type="term" value="P:homophilic cell adhesion via plasma membrane adhesion molecules"/>
    <property type="evidence" value="ECO:0007669"/>
    <property type="project" value="InterPro"/>
</dbReference>
<dbReference type="InterPro" id="IPR013783">
    <property type="entry name" value="Ig-like_fold"/>
</dbReference>
<evidence type="ECO:0000313" key="7">
    <source>
        <dbReference type="EMBL" id="WDE05965.1"/>
    </source>
</evidence>
<keyword evidence="5" id="KW-0812">Transmembrane</keyword>
<evidence type="ECO:0000256" key="2">
    <source>
        <dbReference type="ARBA" id="ARBA00022737"/>
    </source>
</evidence>
<dbReference type="Gene3D" id="2.60.40.2030">
    <property type="match status" value="7"/>
</dbReference>
<keyword evidence="5" id="KW-1133">Transmembrane helix</keyword>
<reference evidence="7 8" key="2">
    <citation type="journal article" date="2022" name="Mar. Drugs">
        <title>Bioassay-Guided Fractionation Leads to the Detection of Cholic Acid Generated by the Rare Thalassomonas sp.</title>
        <authorList>
            <person name="Pheiffer F."/>
            <person name="Schneider Y.K."/>
            <person name="Hansen E.H."/>
            <person name="Andersen J.H."/>
            <person name="Isaksson J."/>
            <person name="Busche T."/>
            <person name="R C."/>
            <person name="Kalinowski J."/>
            <person name="Zyl L.V."/>
            <person name="Trindade M."/>
        </authorList>
    </citation>
    <scope>NUCLEOTIDE SEQUENCE [LARGE SCALE GENOMIC DNA]</scope>
    <source>
        <strain evidence="7 8">XOM25</strain>
    </source>
</reference>
<keyword evidence="1" id="KW-0732">Signal</keyword>
<dbReference type="Pfam" id="PF03160">
    <property type="entry name" value="Calx-beta"/>
    <property type="match status" value="5"/>
</dbReference>
<dbReference type="Pfam" id="PF17963">
    <property type="entry name" value="Big_9"/>
    <property type="match status" value="4"/>
</dbReference>
<dbReference type="EMBL" id="CP059733">
    <property type="protein sequence ID" value="WDE05965.1"/>
    <property type="molecule type" value="Genomic_DNA"/>
</dbReference>
<keyword evidence="8" id="KW-1185">Reference proteome</keyword>
<keyword evidence="2" id="KW-0677">Repeat</keyword>
<dbReference type="InterPro" id="IPR053784">
    <property type="entry name" value="Choice_anch_U_dom"/>
</dbReference>
<name>A0AAE9Z3J0_9GAMM</name>
<dbReference type="PROSITE" id="PS50268">
    <property type="entry name" value="CADHERIN_2"/>
    <property type="match status" value="1"/>
</dbReference>
<dbReference type="RefSeq" id="WP_274038506.1">
    <property type="nucleotide sequence ID" value="NZ_CP059733.1"/>
</dbReference>
<keyword evidence="3" id="KW-0106">Calcium</keyword>
<evidence type="ECO:0000259" key="6">
    <source>
        <dbReference type="PROSITE" id="PS50268"/>
    </source>
</evidence>
<dbReference type="InterPro" id="IPR003644">
    <property type="entry name" value="Calx_beta"/>
</dbReference>
<dbReference type="NCBIfam" id="NF012211">
    <property type="entry name" value="tand_rpt_95"/>
    <property type="match status" value="4"/>
</dbReference>
<feature type="region of interest" description="Disordered" evidence="4">
    <location>
        <begin position="1330"/>
        <end position="1370"/>
    </location>
</feature>
<feature type="domain" description="Cadherin" evidence="6">
    <location>
        <begin position="1464"/>
        <end position="1582"/>
    </location>
</feature>
<feature type="compositionally biased region" description="Polar residues" evidence="4">
    <location>
        <begin position="1330"/>
        <end position="1349"/>
    </location>
</feature>
<evidence type="ECO:0000256" key="1">
    <source>
        <dbReference type="ARBA" id="ARBA00022729"/>
    </source>
</evidence>
<organism evidence="7 8">
    <name type="scientific">Thalassomonas viridans</name>
    <dbReference type="NCBI Taxonomy" id="137584"/>
    <lineage>
        <taxon>Bacteria</taxon>
        <taxon>Pseudomonadati</taxon>
        <taxon>Pseudomonadota</taxon>
        <taxon>Gammaproteobacteria</taxon>
        <taxon>Alteromonadales</taxon>
        <taxon>Colwelliaceae</taxon>
        <taxon>Thalassomonas</taxon>
    </lineage>
</organism>
<dbReference type="InterPro" id="IPR002126">
    <property type="entry name" value="Cadherin-like_dom"/>
</dbReference>
<dbReference type="GO" id="GO:0007154">
    <property type="term" value="P:cell communication"/>
    <property type="evidence" value="ECO:0007669"/>
    <property type="project" value="InterPro"/>
</dbReference>
<evidence type="ECO:0000256" key="3">
    <source>
        <dbReference type="ARBA" id="ARBA00022837"/>
    </source>
</evidence>
<keyword evidence="5" id="KW-0472">Membrane</keyword>
<gene>
    <name evidence="7" type="ORF">SG34_003270</name>
</gene>
<evidence type="ECO:0000256" key="5">
    <source>
        <dbReference type="SAM" id="Phobius"/>
    </source>
</evidence>
<dbReference type="SMART" id="SM00237">
    <property type="entry name" value="Calx_beta"/>
    <property type="match status" value="2"/>
</dbReference>
<dbReference type="Gene3D" id="2.60.40.2810">
    <property type="match status" value="4"/>
</dbReference>
<dbReference type="Proteomes" id="UP000032352">
    <property type="component" value="Chromosome"/>
</dbReference>
<dbReference type="PANTHER" id="PTHR34720:SF9">
    <property type="entry name" value="BLR4714 PROTEIN"/>
    <property type="match status" value="1"/>
</dbReference>
<reference evidence="7 8" key="1">
    <citation type="journal article" date="2015" name="Genome Announc.">
        <title>Draft Genome Sequences of Marine Isolates of Thalassomonas viridans and Thalassomonas actiniarum.</title>
        <authorList>
            <person name="Olonade I."/>
            <person name="van Zyl L.J."/>
            <person name="Trindade M."/>
        </authorList>
    </citation>
    <scope>NUCLEOTIDE SEQUENCE [LARGE SCALE GENOMIC DNA]</scope>
    <source>
        <strain evidence="7 8">XOM25</strain>
    </source>
</reference>
<proteinExistence type="predicted"/>
<dbReference type="NCBIfam" id="NF041766">
    <property type="entry name" value="choice_anch_U"/>
    <property type="match status" value="1"/>
</dbReference>
<dbReference type="Gene3D" id="2.60.40.10">
    <property type="entry name" value="Immunoglobulins"/>
    <property type="match status" value="1"/>
</dbReference>